<evidence type="ECO:0000256" key="4">
    <source>
        <dbReference type="SAM" id="MobiDB-lite"/>
    </source>
</evidence>
<dbReference type="InterPro" id="IPR019826">
    <property type="entry name" value="Carboxylesterase_B_AS"/>
</dbReference>
<keyword evidence="7" id="KW-1185">Reference proteome</keyword>
<evidence type="ECO:0000256" key="2">
    <source>
        <dbReference type="ARBA" id="ARBA00022801"/>
    </source>
</evidence>
<accession>A0AA39CRL1</accession>
<dbReference type="PANTHER" id="PTHR43142">
    <property type="entry name" value="CARBOXYLIC ESTER HYDROLASE"/>
    <property type="match status" value="1"/>
</dbReference>
<protein>
    <recommendedName>
        <fullName evidence="3">Carboxylic ester hydrolase</fullName>
        <ecNumber evidence="3">3.1.1.-</ecNumber>
    </recommendedName>
</protein>
<dbReference type="Proteomes" id="UP001172681">
    <property type="component" value="Unassembled WGS sequence"/>
</dbReference>
<dbReference type="SUPFAM" id="SSF53474">
    <property type="entry name" value="alpha/beta-Hydrolases"/>
    <property type="match status" value="1"/>
</dbReference>
<name>A0AA39CRL1_9EURO</name>
<dbReference type="PROSITE" id="PS00122">
    <property type="entry name" value="CARBOXYLESTERASE_B_1"/>
    <property type="match status" value="1"/>
</dbReference>
<dbReference type="GO" id="GO:0016787">
    <property type="term" value="F:hydrolase activity"/>
    <property type="evidence" value="ECO:0007669"/>
    <property type="project" value="UniProtKB-KW"/>
</dbReference>
<evidence type="ECO:0000259" key="5">
    <source>
        <dbReference type="Pfam" id="PF00135"/>
    </source>
</evidence>
<sequence length="536" mass="59029">MGSTSDQSRSTSTRLGDLEVKGFVNERTQVSNYLGIQYATIPARFRQSKPIDHPNQTGALDATRYGPRCPQNPRPKDLPLYKGVQKVEVPDDEFGCLRLNVFTPTAPQSKSLPVLVWIHGGGFVFGDGGWEFDGNNLVQHAVNIGKPVVYVSLNYRLGYFGFLTSKELKDEAAKDGEKPYANMAFYDQRLALLWVQKHISSFGGDASNVTIAGESAGGLSVLAHLRSDVPVCQRGMIMSSPNLDYPRPEESQATFDKLVNSAAVSSTASTDEKLAALRALSSDDILKLIGHSFSTPHWDPEWFVFQDGTTPTAGPAPLGPWVKGVVVGSTKHEAAVFGIGMGWRAWKPEQYKERVTAVVQDQNDATALMKAYGIDPDSSAEANLKGLIDIVTDTNFSGLPYIVAEQSSTSSPPVSLYRFDQPDPFPKSPFYGFAFHSLDNAFFCRYPSLAGPGAAEDVRATVDKFNEAVLDFTYSKQPWETYKENQRVMVFSGTQSGLAKVDEPDRWRRIFGERDGTKTVRRYNHKLMALGHDSLP</sequence>
<dbReference type="EMBL" id="JAPDRN010000112">
    <property type="protein sequence ID" value="KAJ9621817.1"/>
    <property type="molecule type" value="Genomic_DNA"/>
</dbReference>
<organism evidence="6 7">
    <name type="scientific">Knufia peltigerae</name>
    <dbReference type="NCBI Taxonomy" id="1002370"/>
    <lineage>
        <taxon>Eukaryota</taxon>
        <taxon>Fungi</taxon>
        <taxon>Dikarya</taxon>
        <taxon>Ascomycota</taxon>
        <taxon>Pezizomycotina</taxon>
        <taxon>Eurotiomycetes</taxon>
        <taxon>Chaetothyriomycetidae</taxon>
        <taxon>Chaetothyriales</taxon>
        <taxon>Trichomeriaceae</taxon>
        <taxon>Knufia</taxon>
    </lineage>
</organism>
<dbReference type="InterPro" id="IPR029058">
    <property type="entry name" value="AB_hydrolase_fold"/>
</dbReference>
<dbReference type="PANTHER" id="PTHR43142:SF6">
    <property type="entry name" value="PUTATIVE (AFU_ORTHOLOGUE AFUA_7G01710)-RELATED"/>
    <property type="match status" value="1"/>
</dbReference>
<evidence type="ECO:0000313" key="6">
    <source>
        <dbReference type="EMBL" id="KAJ9621817.1"/>
    </source>
</evidence>
<comment type="caution">
    <text evidence="6">The sequence shown here is derived from an EMBL/GenBank/DDBJ whole genome shotgun (WGS) entry which is preliminary data.</text>
</comment>
<feature type="region of interest" description="Disordered" evidence="4">
    <location>
        <begin position="48"/>
        <end position="77"/>
    </location>
</feature>
<proteinExistence type="inferred from homology"/>
<comment type="similarity">
    <text evidence="1 3">Belongs to the type-B carboxylesterase/lipase family.</text>
</comment>
<evidence type="ECO:0000256" key="1">
    <source>
        <dbReference type="ARBA" id="ARBA00005964"/>
    </source>
</evidence>
<dbReference type="Pfam" id="PF00135">
    <property type="entry name" value="COesterase"/>
    <property type="match status" value="1"/>
</dbReference>
<gene>
    <name evidence="6" type="ORF">H2204_011733</name>
</gene>
<dbReference type="Gene3D" id="3.40.50.1820">
    <property type="entry name" value="alpha/beta hydrolase"/>
    <property type="match status" value="1"/>
</dbReference>
<keyword evidence="2 3" id="KW-0378">Hydrolase</keyword>
<feature type="domain" description="Carboxylesterase type B" evidence="5">
    <location>
        <begin position="20"/>
        <end position="480"/>
    </location>
</feature>
<reference evidence="6" key="1">
    <citation type="submission" date="2022-10" db="EMBL/GenBank/DDBJ databases">
        <title>Culturing micro-colonial fungi from biological soil crusts in the Mojave desert and describing Neophaeococcomyces mojavensis, and introducing the new genera and species Taxawa tesnikishii.</title>
        <authorList>
            <person name="Kurbessoian T."/>
            <person name="Stajich J.E."/>
        </authorList>
    </citation>
    <scope>NUCLEOTIDE SEQUENCE</scope>
    <source>
        <strain evidence="6">TK_35</strain>
    </source>
</reference>
<dbReference type="AlphaFoldDB" id="A0AA39CRL1"/>
<evidence type="ECO:0000313" key="7">
    <source>
        <dbReference type="Proteomes" id="UP001172681"/>
    </source>
</evidence>
<evidence type="ECO:0000256" key="3">
    <source>
        <dbReference type="RuleBase" id="RU361235"/>
    </source>
</evidence>
<dbReference type="InterPro" id="IPR002018">
    <property type="entry name" value="CarbesteraseB"/>
</dbReference>
<dbReference type="EC" id="3.1.1.-" evidence="3"/>